<feature type="transmembrane region" description="Helical" evidence="2">
    <location>
        <begin position="87"/>
        <end position="106"/>
    </location>
</feature>
<dbReference type="Proteomes" id="UP001238467">
    <property type="component" value="Unassembled WGS sequence"/>
</dbReference>
<dbReference type="PANTHER" id="PTHR37422:SF13">
    <property type="entry name" value="LIPOPOLYSACCHARIDE BIOSYNTHESIS PROTEIN PA4999-RELATED"/>
    <property type="match status" value="1"/>
</dbReference>
<feature type="transmembrane region" description="Helical" evidence="2">
    <location>
        <begin position="391"/>
        <end position="411"/>
    </location>
</feature>
<evidence type="ECO:0000313" key="3">
    <source>
        <dbReference type="EMBL" id="MDQ0349007.1"/>
    </source>
</evidence>
<feature type="region of interest" description="Disordered" evidence="1">
    <location>
        <begin position="434"/>
        <end position="495"/>
    </location>
</feature>
<sequence>MPLLAAVVLRVASSPTADLSYIVLAGYAALGRPHAIRAFIFSWLFTLINPGLAPESALAGAGRYAVLLAAIIAVVAFRPAVRRPSDSFISGTMMLGVFFAVHSLLFSSIADVSLLKCVSWVLTMIVALSIWLGFSDWQRERVSGELFWILVATLVFSLPLLATPVGFLLNKHGFQGVFNQPQVFGVTMALLASWSVTRFLSQRQPSWILVGIMGASVFGILLSEARVAGLAMFGGVVASLGLTMLVGGRHFLDVLPGLRSWRVWSMVFLSVGGVIVFFPVILGLIDHFLTKSGRADVDGLADAYNTSRGILMQPMLANIRDYPFSGIGFGIGSYPMTMEVVRDPIMGLPLSAAVEKGVMPLAILEETGMFGLLLVLLWVFRLVAVAARGGVVPLAVCLTALLVNLAEASMFSPGGQGLLVMMLLAWSYSCGSANQPQTSRRQERRAAMRGPVPLAHRAGRVTPRPDSRAFETSPGRTASAPLPAHDSSWKPRADR</sequence>
<feature type="transmembrane region" description="Helical" evidence="2">
    <location>
        <begin position="64"/>
        <end position="81"/>
    </location>
</feature>
<keyword evidence="2" id="KW-0472">Membrane</keyword>
<feature type="transmembrane region" description="Helical" evidence="2">
    <location>
        <begin position="358"/>
        <end position="379"/>
    </location>
</feature>
<keyword evidence="4" id="KW-1185">Reference proteome</keyword>
<feature type="transmembrane region" description="Helical" evidence="2">
    <location>
        <begin position="206"/>
        <end position="223"/>
    </location>
</feature>
<reference evidence="3 4" key="1">
    <citation type="submission" date="2023-07" db="EMBL/GenBank/DDBJ databases">
        <title>Genomic Encyclopedia of Type Strains, Phase IV (KMG-IV): sequencing the most valuable type-strain genomes for metagenomic binning, comparative biology and taxonomic classification.</title>
        <authorList>
            <person name="Goeker M."/>
        </authorList>
    </citation>
    <scope>NUCLEOTIDE SEQUENCE [LARGE SCALE GENOMIC DNA]</scope>
    <source>
        <strain evidence="3 4">DSM 1277</strain>
    </source>
</reference>
<dbReference type="InterPro" id="IPR051533">
    <property type="entry name" value="WaaL-like"/>
</dbReference>
<gene>
    <name evidence="3" type="ORF">J2S76_003441</name>
</gene>
<feature type="transmembrane region" description="Helical" evidence="2">
    <location>
        <begin position="230"/>
        <end position="251"/>
    </location>
</feature>
<feature type="transmembrane region" description="Helical" evidence="2">
    <location>
        <begin position="113"/>
        <end position="134"/>
    </location>
</feature>
<feature type="transmembrane region" description="Helical" evidence="2">
    <location>
        <begin position="146"/>
        <end position="169"/>
    </location>
</feature>
<accession>A0ABU0DKP4</accession>
<evidence type="ECO:0000256" key="2">
    <source>
        <dbReference type="SAM" id="Phobius"/>
    </source>
</evidence>
<evidence type="ECO:0008006" key="5">
    <source>
        <dbReference type="Google" id="ProtNLM"/>
    </source>
</evidence>
<comment type="caution">
    <text evidence="3">The sequence shown here is derived from an EMBL/GenBank/DDBJ whole genome shotgun (WGS) entry which is preliminary data.</text>
</comment>
<keyword evidence="2" id="KW-0812">Transmembrane</keyword>
<dbReference type="PANTHER" id="PTHR37422">
    <property type="entry name" value="TEICHURONIC ACID BIOSYNTHESIS PROTEIN TUAE"/>
    <property type="match status" value="1"/>
</dbReference>
<organism evidence="3 4">
    <name type="scientific">Ancylobacter vacuolatus</name>
    <dbReference type="NCBI Taxonomy" id="223389"/>
    <lineage>
        <taxon>Bacteria</taxon>
        <taxon>Pseudomonadati</taxon>
        <taxon>Pseudomonadota</taxon>
        <taxon>Alphaproteobacteria</taxon>
        <taxon>Hyphomicrobiales</taxon>
        <taxon>Xanthobacteraceae</taxon>
        <taxon>Ancylobacter</taxon>
    </lineage>
</organism>
<evidence type="ECO:0000256" key="1">
    <source>
        <dbReference type="SAM" id="MobiDB-lite"/>
    </source>
</evidence>
<proteinExistence type="predicted"/>
<keyword evidence="2" id="KW-1133">Transmembrane helix</keyword>
<name>A0ABU0DKP4_9HYPH</name>
<feature type="transmembrane region" description="Helical" evidence="2">
    <location>
        <begin position="263"/>
        <end position="285"/>
    </location>
</feature>
<dbReference type="EMBL" id="JAUSUH010000008">
    <property type="protein sequence ID" value="MDQ0349007.1"/>
    <property type="molecule type" value="Genomic_DNA"/>
</dbReference>
<dbReference type="RefSeq" id="WP_307062309.1">
    <property type="nucleotide sequence ID" value="NZ_JAUSUH010000008.1"/>
</dbReference>
<protein>
    <recommendedName>
        <fullName evidence="5">O-antigen ligase</fullName>
    </recommendedName>
</protein>
<feature type="transmembrane region" description="Helical" evidence="2">
    <location>
        <begin position="322"/>
        <end position="338"/>
    </location>
</feature>
<evidence type="ECO:0000313" key="4">
    <source>
        <dbReference type="Proteomes" id="UP001238467"/>
    </source>
</evidence>